<keyword evidence="1" id="KW-0378">Hydrolase</keyword>
<evidence type="ECO:0000313" key="2">
    <source>
        <dbReference type="EMBL" id="ERK39932.1"/>
    </source>
</evidence>
<reference evidence="2 3" key="1">
    <citation type="submission" date="2013-08" db="EMBL/GenBank/DDBJ databases">
        <authorList>
            <person name="Durkin A.S."/>
            <person name="Haft D.R."/>
            <person name="McCorrison J."/>
            <person name="Torralba M."/>
            <person name="Gillis M."/>
            <person name="Haft D.H."/>
            <person name="Methe B."/>
            <person name="Sutton G."/>
            <person name="Nelson K.E."/>
        </authorList>
    </citation>
    <scope>NUCLEOTIDE SEQUENCE [LARGE SCALE GENOMIC DNA]</scope>
    <source>
        <strain evidence="2 3">F0067</strain>
    </source>
</reference>
<comment type="caution">
    <text evidence="2">The sequence shown here is derived from an EMBL/GenBank/DDBJ whole genome shotgun (WGS) entry which is preliminary data.</text>
</comment>
<dbReference type="Pfam" id="PF04371">
    <property type="entry name" value="PAD_porph"/>
    <property type="match status" value="1"/>
</dbReference>
<evidence type="ECO:0000256" key="1">
    <source>
        <dbReference type="ARBA" id="ARBA00022801"/>
    </source>
</evidence>
<protein>
    <recommendedName>
        <fullName evidence="4">Agmatine deiminase</fullName>
    </recommendedName>
</protein>
<accession>U2QMB4</accession>
<dbReference type="PANTHER" id="PTHR31377:SF0">
    <property type="entry name" value="AGMATINE DEIMINASE-RELATED"/>
    <property type="match status" value="1"/>
</dbReference>
<proteinExistence type="predicted"/>
<name>U2QMB4_9BACT</name>
<evidence type="ECO:0008006" key="4">
    <source>
        <dbReference type="Google" id="ProtNLM"/>
    </source>
</evidence>
<dbReference type="PANTHER" id="PTHR31377">
    <property type="entry name" value="AGMATINE DEIMINASE-RELATED"/>
    <property type="match status" value="1"/>
</dbReference>
<dbReference type="GO" id="GO:0009446">
    <property type="term" value="P:putrescine biosynthetic process"/>
    <property type="evidence" value="ECO:0007669"/>
    <property type="project" value="InterPro"/>
</dbReference>
<dbReference type="AlphaFoldDB" id="U2QMB4"/>
<dbReference type="InterPro" id="IPR007466">
    <property type="entry name" value="Peptidyl-Arg-deiminase_porph"/>
</dbReference>
<organism evidence="2 3">
    <name type="scientific">Segatella baroniae F0067</name>
    <dbReference type="NCBI Taxonomy" id="1115809"/>
    <lineage>
        <taxon>Bacteria</taxon>
        <taxon>Pseudomonadati</taxon>
        <taxon>Bacteroidota</taxon>
        <taxon>Bacteroidia</taxon>
        <taxon>Bacteroidales</taxon>
        <taxon>Prevotellaceae</taxon>
        <taxon>Segatella</taxon>
    </lineage>
</organism>
<dbReference type="Gene3D" id="3.75.10.10">
    <property type="entry name" value="L-arginine/glycine Amidinotransferase, Chain A"/>
    <property type="match status" value="1"/>
</dbReference>
<evidence type="ECO:0000313" key="3">
    <source>
        <dbReference type="Proteomes" id="UP000016648"/>
    </source>
</evidence>
<sequence>MEKKHDMTRTNELEDRSAFILPAEWERQSCVQLTWPHAQTDWLPYLEEITTTFIEMTDAITRYEPVLIAAQEPETAEAALRWKLSAAQWQRVRICPVESDDTWARDHGGITLVAHDRDRQTRCRLLDFRFNGWGDKFEAGKDNAITRTLHAQGALRGQWVDKNNFVLEGGSIESDGKGTVFTTSMCLLAPHRNQPLTRQQIEERLKQELCARRIVWLDHGNLVGDDTDGHIDTIVRTAPDDTLLYIGCDDSRDEQFEDFQALEAQLVSLKTDGGLPYRLLRLPMPAAIYDGEDRLPATYANFVVMNGAVMVPTYGQPDNDRAAMDVISQAFPAHDIIGIDASTVIRQHGSLHCLTMQYPEGVWNGK</sequence>
<dbReference type="EMBL" id="AWEY01000008">
    <property type="protein sequence ID" value="ERK39932.1"/>
    <property type="molecule type" value="Genomic_DNA"/>
</dbReference>
<dbReference type="GO" id="GO:0004668">
    <property type="term" value="F:protein-arginine deiminase activity"/>
    <property type="evidence" value="ECO:0007669"/>
    <property type="project" value="InterPro"/>
</dbReference>
<dbReference type="GO" id="GO:0047632">
    <property type="term" value="F:agmatine deiminase activity"/>
    <property type="evidence" value="ECO:0007669"/>
    <property type="project" value="TreeGrafter"/>
</dbReference>
<dbReference type="Proteomes" id="UP000016648">
    <property type="component" value="Unassembled WGS sequence"/>
</dbReference>
<gene>
    <name evidence="2" type="ORF">HMPREF9135_0323</name>
</gene>
<dbReference type="PATRIC" id="fig|1115809.3.peg.808"/>
<keyword evidence="3" id="KW-1185">Reference proteome</keyword>
<dbReference type="SUPFAM" id="SSF55909">
    <property type="entry name" value="Pentein"/>
    <property type="match status" value="1"/>
</dbReference>